<dbReference type="Proteomes" id="UP000762676">
    <property type="component" value="Unassembled WGS sequence"/>
</dbReference>
<dbReference type="InterPro" id="IPR036024">
    <property type="entry name" value="Somatomedin_B-like_dom_sf"/>
</dbReference>
<reference evidence="5 6" key="1">
    <citation type="journal article" date="2021" name="Elife">
        <title>Chloroplast acquisition without the gene transfer in kleptoplastic sea slugs, Plakobranchus ocellatus.</title>
        <authorList>
            <person name="Maeda T."/>
            <person name="Takahashi S."/>
            <person name="Yoshida T."/>
            <person name="Shimamura S."/>
            <person name="Takaki Y."/>
            <person name="Nagai Y."/>
            <person name="Toyoda A."/>
            <person name="Suzuki Y."/>
            <person name="Arimoto A."/>
            <person name="Ishii H."/>
            <person name="Satoh N."/>
            <person name="Nishiyama T."/>
            <person name="Hasebe M."/>
            <person name="Maruyama T."/>
            <person name="Minagawa J."/>
            <person name="Obokata J."/>
            <person name="Shigenobu S."/>
        </authorList>
    </citation>
    <scope>NUCLEOTIDE SEQUENCE [LARGE SCALE GENOMIC DNA]</scope>
</reference>
<dbReference type="AlphaFoldDB" id="A0AAV4J3P7"/>
<feature type="transmembrane region" description="Helical" evidence="3">
    <location>
        <begin position="660"/>
        <end position="680"/>
    </location>
</feature>
<keyword evidence="6" id="KW-1185">Reference proteome</keyword>
<dbReference type="InterPro" id="IPR001212">
    <property type="entry name" value="Somatomedin_B_dom"/>
</dbReference>
<proteinExistence type="predicted"/>
<feature type="domain" description="SMB" evidence="4">
    <location>
        <begin position="105"/>
        <end position="148"/>
    </location>
</feature>
<sequence length="681" mass="76973">MNLILIASNSITTVAPQENVSARMTLAERDVHTNPQDHEALKSEGNTCRREFVGSEDVELNQPGNITNLSRLTERVRESKSLNVLGSFSSDTKSGRPKPENTTRSSTSCNQRCGEDASFPCSCDEKCVVHKTCCHDLEETCPVLYKQAVTKFEHLLSASVRCDAISVVLMVQSCPVYAEEIVGDLKEDAIDKVTQNRSPVIKRSRGVNQRKNVNTIQNILTNAPVTDFGTGIIYANASIYECNKREKTLYAPQASANLTGTWKTQIGTLFKNIHVADIKEELHLSTYSYIPPQSHRVTSKSLCYNQRTLSCIANLSASFGIHDIMCNTSVSEYYNIRKDFLSLPYSDERVRENICDVCMAEFQSAPGAGDRFFLSGFRVLMSLSATPAKVVYDLHEELRGLRQTNPWWSWTCDDNVDPADPSCRVLKCDPRFLFTEDGLCRRLVEAEFSIQEEILYNGMVFKMDVEVFVGFIKCFMKTFCKVLPTEKPYRTYRLYHARTGTNLTAVRLEMYFNLTDLEYRPVLFDFVGKFDAFYASMLFFTQNHCSLKQDIERKTPPAKDNSSLPISDGVLDVRGASIMKGKDIFSITEKSTMAQMLEKFVFIMCLQLVSMDSDLTDDITCDEWSEYMHFTTDATMKSLLSKTKDSECIQVENGSFKSLAFPYMPFPFLICFSGAISMLVM</sequence>
<dbReference type="Pfam" id="PF01033">
    <property type="entry name" value="Somatomedin_B"/>
    <property type="match status" value="1"/>
</dbReference>
<gene>
    <name evidence="5" type="ORF">ElyMa_003218000</name>
</gene>
<keyword evidence="3" id="KW-1133">Transmembrane helix</keyword>
<dbReference type="EMBL" id="BMAT01006617">
    <property type="protein sequence ID" value="GFS16573.1"/>
    <property type="molecule type" value="Genomic_DNA"/>
</dbReference>
<dbReference type="PROSITE" id="PS50958">
    <property type="entry name" value="SMB_2"/>
    <property type="match status" value="1"/>
</dbReference>
<comment type="caution">
    <text evidence="5">The sequence shown here is derived from an EMBL/GenBank/DDBJ whole genome shotgun (WGS) entry which is preliminary data.</text>
</comment>
<evidence type="ECO:0000256" key="3">
    <source>
        <dbReference type="SAM" id="Phobius"/>
    </source>
</evidence>
<keyword evidence="3" id="KW-0812">Transmembrane</keyword>
<name>A0AAV4J3P7_9GAST</name>
<evidence type="ECO:0000313" key="5">
    <source>
        <dbReference type="EMBL" id="GFS16573.1"/>
    </source>
</evidence>
<accession>A0AAV4J3P7</accession>
<protein>
    <recommendedName>
        <fullName evidence="4">SMB domain-containing protein</fullName>
    </recommendedName>
</protein>
<evidence type="ECO:0000313" key="6">
    <source>
        <dbReference type="Proteomes" id="UP000762676"/>
    </source>
</evidence>
<feature type="region of interest" description="Disordered" evidence="2">
    <location>
        <begin position="86"/>
        <end position="112"/>
    </location>
</feature>
<dbReference type="SUPFAM" id="SSF90188">
    <property type="entry name" value="Somatomedin B domain"/>
    <property type="match status" value="1"/>
</dbReference>
<keyword evidence="3" id="KW-0472">Membrane</keyword>
<keyword evidence="1" id="KW-1015">Disulfide bond</keyword>
<evidence type="ECO:0000256" key="1">
    <source>
        <dbReference type="ARBA" id="ARBA00023157"/>
    </source>
</evidence>
<evidence type="ECO:0000256" key="2">
    <source>
        <dbReference type="SAM" id="MobiDB-lite"/>
    </source>
</evidence>
<evidence type="ECO:0000259" key="4">
    <source>
        <dbReference type="PROSITE" id="PS50958"/>
    </source>
</evidence>
<dbReference type="Gene3D" id="4.10.410.20">
    <property type="match status" value="1"/>
</dbReference>
<organism evidence="5 6">
    <name type="scientific">Elysia marginata</name>
    <dbReference type="NCBI Taxonomy" id="1093978"/>
    <lineage>
        <taxon>Eukaryota</taxon>
        <taxon>Metazoa</taxon>
        <taxon>Spiralia</taxon>
        <taxon>Lophotrochozoa</taxon>
        <taxon>Mollusca</taxon>
        <taxon>Gastropoda</taxon>
        <taxon>Heterobranchia</taxon>
        <taxon>Euthyneura</taxon>
        <taxon>Panpulmonata</taxon>
        <taxon>Sacoglossa</taxon>
        <taxon>Placobranchoidea</taxon>
        <taxon>Plakobranchidae</taxon>
        <taxon>Elysia</taxon>
    </lineage>
</organism>
<feature type="compositionally biased region" description="Polar residues" evidence="2">
    <location>
        <begin position="102"/>
        <end position="111"/>
    </location>
</feature>